<feature type="transmembrane region" description="Helical" evidence="1">
    <location>
        <begin position="116"/>
        <end position="139"/>
    </location>
</feature>
<sequence length="198" mass="21830">MYLAGLIGLNVPATATLFELLTPFNLLASLGLLLLFHTDWRPAFGLYCIAAFSLGFLAEVLGVHTGLLFGEYSYGTVLGWKVAEVPLIIGTNWLMLTYLCGSVVDRLPLRVPLKVLLAAGLMTLLDVLIEPVAVHMGFWEWHTDTIPLSNYLGWYGVSAVVFLLFYLLPFRKTNLLAPLLLLLQFLFFGLNGVALLLG</sequence>
<keyword evidence="1" id="KW-1133">Transmembrane helix</keyword>
<dbReference type="Proteomes" id="UP000479293">
    <property type="component" value="Unassembled WGS sequence"/>
</dbReference>
<reference evidence="2 3" key="1">
    <citation type="submission" date="2019-10" db="EMBL/GenBank/DDBJ databases">
        <title>Draft Genome Sequence of Cytophagaceae sp. SJW1-29.</title>
        <authorList>
            <person name="Choi A."/>
        </authorList>
    </citation>
    <scope>NUCLEOTIDE SEQUENCE [LARGE SCALE GENOMIC DNA]</scope>
    <source>
        <strain evidence="2 3">SJW1-29</strain>
    </source>
</reference>
<feature type="transmembrane region" description="Helical" evidence="1">
    <location>
        <begin position="175"/>
        <end position="197"/>
    </location>
</feature>
<dbReference type="AlphaFoldDB" id="A0A7C9BH61"/>
<gene>
    <name evidence="2" type="ORF">GBK04_09610</name>
</gene>
<protein>
    <submittedName>
        <fullName evidence="2">Carotenoid biosynthesis protein</fullName>
    </submittedName>
</protein>
<organism evidence="2 3">
    <name type="scientific">Salmonirosea aquatica</name>
    <dbReference type="NCBI Taxonomy" id="2654236"/>
    <lineage>
        <taxon>Bacteria</taxon>
        <taxon>Pseudomonadati</taxon>
        <taxon>Bacteroidota</taxon>
        <taxon>Cytophagia</taxon>
        <taxon>Cytophagales</taxon>
        <taxon>Spirosomataceae</taxon>
        <taxon>Salmonirosea</taxon>
    </lineage>
</organism>
<evidence type="ECO:0000313" key="2">
    <source>
        <dbReference type="EMBL" id="MPR33617.1"/>
    </source>
</evidence>
<dbReference type="EMBL" id="WHLY01000002">
    <property type="protein sequence ID" value="MPR33617.1"/>
    <property type="molecule type" value="Genomic_DNA"/>
</dbReference>
<keyword evidence="1" id="KW-0472">Membrane</keyword>
<accession>A0A7C9BH61</accession>
<comment type="caution">
    <text evidence="2">The sequence shown here is derived from an EMBL/GenBank/DDBJ whole genome shotgun (WGS) entry which is preliminary data.</text>
</comment>
<name>A0A7C9BH61_9BACT</name>
<evidence type="ECO:0000313" key="3">
    <source>
        <dbReference type="Proteomes" id="UP000479293"/>
    </source>
</evidence>
<feature type="transmembrane region" description="Helical" evidence="1">
    <location>
        <begin position="20"/>
        <end position="37"/>
    </location>
</feature>
<keyword evidence="3" id="KW-1185">Reference proteome</keyword>
<evidence type="ECO:0000256" key="1">
    <source>
        <dbReference type="SAM" id="Phobius"/>
    </source>
</evidence>
<feature type="transmembrane region" description="Helical" evidence="1">
    <location>
        <begin position="85"/>
        <end position="104"/>
    </location>
</feature>
<dbReference type="InterPro" id="IPR007354">
    <property type="entry name" value="CruF-like"/>
</dbReference>
<dbReference type="PANTHER" id="PTHR39419">
    <property type="entry name" value="SLL0814 PROTEIN"/>
    <property type="match status" value="1"/>
</dbReference>
<keyword evidence="1" id="KW-0812">Transmembrane</keyword>
<dbReference type="Pfam" id="PF04240">
    <property type="entry name" value="Caroten_synth"/>
    <property type="match status" value="1"/>
</dbReference>
<proteinExistence type="predicted"/>
<feature type="transmembrane region" description="Helical" evidence="1">
    <location>
        <begin position="44"/>
        <end position="65"/>
    </location>
</feature>
<dbReference type="PANTHER" id="PTHR39419:SF1">
    <property type="entry name" value="SLL0814 PROTEIN"/>
    <property type="match status" value="1"/>
</dbReference>
<feature type="transmembrane region" description="Helical" evidence="1">
    <location>
        <begin position="151"/>
        <end position="168"/>
    </location>
</feature>